<dbReference type="Pfam" id="PF01740">
    <property type="entry name" value="STAS"/>
    <property type="match status" value="1"/>
</dbReference>
<evidence type="ECO:0000256" key="1">
    <source>
        <dbReference type="ARBA" id="ARBA00004141"/>
    </source>
</evidence>
<feature type="domain" description="STAS" evidence="6">
    <location>
        <begin position="438"/>
        <end position="554"/>
    </location>
</feature>
<keyword evidence="3 5" id="KW-1133">Transmembrane helix</keyword>
<dbReference type="Proteomes" id="UP001597097">
    <property type="component" value="Unassembled WGS sequence"/>
</dbReference>
<sequence length="557" mass="57314">MDARRIRAVNVVPLIGQLRHYSARWVRADAMAAFVAAVTSLPQALAYGALAGLPPTTGLYTALGAATVFALFTATRFVVVGPSSALALLTFAVVREQAGGDDERAVALASALALLMGVCCLLAAVLPLQGAAEFLSMPVMLGYLAGVGIGMLAGQVGPLLGIATPGSDPLLKLWHVLTHLEQVRPLTALMGLGALAALVVLRRCLPRLPAGLVVCLLAIAISAAAGLTGRGVAVIGPAVGGLPELALPRVSLADLWAMLLPAAGMALIASVETVSAVRHGGTGGISLDRETTALGAASLAAGLLSGFAPMASTSSTMSVRGAGAHSQLFQLITAGIVVFVLFTGGPLVALLPMAVLAAIIMVGAPKLIDVTGLLRLWRGWRAESVIALVAVAGVLGLGVLRGLLIAVILSASQLIGRAARPHDTLLAIVDDDRPPQEITDGASPHPDILIYRVDAPLFFANAGRIRQRVLALVTALEPRPRCVILDAEAVFYVDATAADTMAQLTADLDALGCRIALARVRGPVLAVLRANPYHDGATRRLPVFPGVREAFTAMRES</sequence>
<comment type="subcellular location">
    <subcellularLocation>
        <location evidence="1">Membrane</location>
        <topology evidence="1">Multi-pass membrane protein</topology>
    </subcellularLocation>
</comment>
<organism evidence="7 8">
    <name type="scientific">Nonomuraea guangzhouensis</name>
    <dbReference type="NCBI Taxonomy" id="1291555"/>
    <lineage>
        <taxon>Bacteria</taxon>
        <taxon>Bacillati</taxon>
        <taxon>Actinomycetota</taxon>
        <taxon>Actinomycetes</taxon>
        <taxon>Streptosporangiales</taxon>
        <taxon>Streptosporangiaceae</taxon>
        <taxon>Nonomuraea</taxon>
    </lineage>
</organism>
<feature type="transmembrane region" description="Helical" evidence="5">
    <location>
        <begin position="183"/>
        <end position="201"/>
    </location>
</feature>
<evidence type="ECO:0000313" key="7">
    <source>
        <dbReference type="EMBL" id="MFD1541614.1"/>
    </source>
</evidence>
<dbReference type="CDD" id="cd07042">
    <property type="entry name" value="STAS_SulP_like_sulfate_transporter"/>
    <property type="match status" value="1"/>
</dbReference>
<evidence type="ECO:0000259" key="6">
    <source>
        <dbReference type="PROSITE" id="PS50801"/>
    </source>
</evidence>
<protein>
    <submittedName>
        <fullName evidence="7">SulP family inorganic anion transporter</fullName>
    </submittedName>
</protein>
<evidence type="ECO:0000256" key="5">
    <source>
        <dbReference type="SAM" id="Phobius"/>
    </source>
</evidence>
<feature type="transmembrane region" description="Helical" evidence="5">
    <location>
        <begin position="331"/>
        <end position="364"/>
    </location>
</feature>
<evidence type="ECO:0000256" key="2">
    <source>
        <dbReference type="ARBA" id="ARBA00022692"/>
    </source>
</evidence>
<keyword evidence="4 5" id="KW-0472">Membrane</keyword>
<proteinExistence type="predicted"/>
<dbReference type="InterPro" id="IPR002645">
    <property type="entry name" value="STAS_dom"/>
</dbReference>
<evidence type="ECO:0000313" key="8">
    <source>
        <dbReference type="Proteomes" id="UP001597097"/>
    </source>
</evidence>
<feature type="transmembrane region" description="Helical" evidence="5">
    <location>
        <begin position="292"/>
        <end position="311"/>
    </location>
</feature>
<name>A0ABW4GGR4_9ACTN</name>
<evidence type="ECO:0000256" key="3">
    <source>
        <dbReference type="ARBA" id="ARBA00022989"/>
    </source>
</evidence>
<gene>
    <name evidence="7" type="ORF">ACFSJ0_31505</name>
</gene>
<feature type="transmembrane region" description="Helical" evidence="5">
    <location>
        <begin position="62"/>
        <end position="93"/>
    </location>
</feature>
<dbReference type="PANTHER" id="PTHR11814">
    <property type="entry name" value="SULFATE TRANSPORTER"/>
    <property type="match status" value="1"/>
</dbReference>
<feature type="transmembrane region" description="Helical" evidence="5">
    <location>
        <begin position="105"/>
        <end position="128"/>
    </location>
</feature>
<evidence type="ECO:0000256" key="4">
    <source>
        <dbReference type="ARBA" id="ARBA00023136"/>
    </source>
</evidence>
<dbReference type="RefSeq" id="WP_219534517.1">
    <property type="nucleotide sequence ID" value="NZ_JAHKRM010000022.1"/>
</dbReference>
<feature type="transmembrane region" description="Helical" evidence="5">
    <location>
        <begin position="213"/>
        <end position="235"/>
    </location>
</feature>
<dbReference type="PROSITE" id="PS50801">
    <property type="entry name" value="STAS"/>
    <property type="match status" value="1"/>
</dbReference>
<dbReference type="EMBL" id="JBHUCM010000029">
    <property type="protein sequence ID" value="MFD1541614.1"/>
    <property type="molecule type" value="Genomic_DNA"/>
</dbReference>
<keyword evidence="8" id="KW-1185">Reference proteome</keyword>
<dbReference type="Pfam" id="PF00916">
    <property type="entry name" value="Sulfate_transp"/>
    <property type="match status" value="1"/>
</dbReference>
<feature type="transmembrane region" description="Helical" evidence="5">
    <location>
        <begin position="140"/>
        <end position="163"/>
    </location>
</feature>
<reference evidence="8" key="1">
    <citation type="journal article" date="2019" name="Int. J. Syst. Evol. Microbiol.">
        <title>The Global Catalogue of Microorganisms (GCM) 10K type strain sequencing project: providing services to taxonomists for standard genome sequencing and annotation.</title>
        <authorList>
            <consortium name="The Broad Institute Genomics Platform"/>
            <consortium name="The Broad Institute Genome Sequencing Center for Infectious Disease"/>
            <person name="Wu L."/>
            <person name="Ma J."/>
        </authorList>
    </citation>
    <scope>NUCLEOTIDE SEQUENCE [LARGE SCALE GENOMIC DNA]</scope>
    <source>
        <strain evidence="8">CGMCC 1.15399</strain>
    </source>
</reference>
<keyword evidence="2 5" id="KW-0812">Transmembrane</keyword>
<comment type="caution">
    <text evidence="7">The sequence shown here is derived from an EMBL/GenBank/DDBJ whole genome shotgun (WGS) entry which is preliminary data.</text>
</comment>
<feature type="transmembrane region" description="Helical" evidence="5">
    <location>
        <begin position="255"/>
        <end position="271"/>
    </location>
</feature>
<dbReference type="InterPro" id="IPR001902">
    <property type="entry name" value="SLC26A/SulP_fam"/>
</dbReference>
<dbReference type="InterPro" id="IPR011547">
    <property type="entry name" value="SLC26A/SulP_dom"/>
</dbReference>
<accession>A0ABW4GGR4</accession>
<feature type="transmembrane region" description="Helical" evidence="5">
    <location>
        <begin position="385"/>
        <end position="409"/>
    </location>
</feature>